<evidence type="ECO:0000313" key="2">
    <source>
        <dbReference type="Proteomes" id="UP000245466"/>
    </source>
</evidence>
<reference evidence="1 2" key="1">
    <citation type="submission" date="2018-04" db="EMBL/GenBank/DDBJ databases">
        <title>Genomic Encyclopedia of Type Strains, Phase IV (KMG-IV): sequencing the most valuable type-strain genomes for metagenomic binning, comparative biology and taxonomic classification.</title>
        <authorList>
            <person name="Goeker M."/>
        </authorList>
    </citation>
    <scope>NUCLEOTIDE SEQUENCE [LARGE SCALE GENOMIC DNA]</scope>
    <source>
        <strain evidence="1 2">DSM 100231</strain>
    </source>
</reference>
<dbReference type="OrthoDB" id="6402212at2"/>
<keyword evidence="2" id="KW-1185">Reference proteome</keyword>
<name>A0A2U1AGZ6_9BACT</name>
<sequence length="99" mass="10896">MTEPAKQAPDIVGGAKVILSASVEGRRATGRTNHIHIGKSVIPTVGLAICKYENEDGYYLFGCDSNWKSVTDTWHETVEEAIEQAEREYGDLSGAWIKK</sequence>
<gene>
    <name evidence="1" type="ORF">C8E01_1313</name>
</gene>
<dbReference type="Proteomes" id="UP000245466">
    <property type="component" value="Unassembled WGS sequence"/>
</dbReference>
<dbReference type="AlphaFoldDB" id="A0A2U1AGZ6"/>
<proteinExistence type="predicted"/>
<accession>A0A2U1AGZ6</accession>
<organism evidence="1 2">
    <name type="scientific">Pontibacter virosus</name>
    <dbReference type="NCBI Taxonomy" id="1765052"/>
    <lineage>
        <taxon>Bacteria</taxon>
        <taxon>Pseudomonadati</taxon>
        <taxon>Bacteroidota</taxon>
        <taxon>Cytophagia</taxon>
        <taxon>Cytophagales</taxon>
        <taxon>Hymenobacteraceae</taxon>
        <taxon>Pontibacter</taxon>
    </lineage>
</organism>
<evidence type="ECO:0000313" key="1">
    <source>
        <dbReference type="EMBL" id="PVY35666.1"/>
    </source>
</evidence>
<protein>
    <submittedName>
        <fullName evidence="1">Uncharacterized protein</fullName>
    </submittedName>
</protein>
<comment type="caution">
    <text evidence="1">The sequence shown here is derived from an EMBL/GenBank/DDBJ whole genome shotgun (WGS) entry which is preliminary data.</text>
</comment>
<dbReference type="EMBL" id="QEKI01000031">
    <property type="protein sequence ID" value="PVY35666.1"/>
    <property type="molecule type" value="Genomic_DNA"/>
</dbReference>
<dbReference type="RefSeq" id="WP_116545473.1">
    <property type="nucleotide sequence ID" value="NZ_QEKI01000031.1"/>
</dbReference>